<dbReference type="Pfam" id="PF12895">
    <property type="entry name" value="ANAPC3"/>
    <property type="match status" value="1"/>
</dbReference>
<organism evidence="8 9">
    <name type="scientific">Shewanella insulae</name>
    <dbReference type="NCBI Taxonomy" id="2681496"/>
    <lineage>
        <taxon>Bacteria</taxon>
        <taxon>Pseudomonadati</taxon>
        <taxon>Pseudomonadota</taxon>
        <taxon>Gammaproteobacteria</taxon>
        <taxon>Alteromonadales</taxon>
        <taxon>Shewanellaceae</taxon>
        <taxon>Shewanella</taxon>
    </lineage>
</organism>
<protein>
    <submittedName>
        <fullName evidence="8">Tetratricopeptide repeat protein</fullName>
    </submittedName>
</protein>
<name>A0A6L7I1Y8_9GAMM</name>
<feature type="repeat" description="TPR" evidence="4">
    <location>
        <begin position="275"/>
        <end position="308"/>
    </location>
</feature>
<keyword evidence="1" id="KW-0677">Repeat</keyword>
<proteinExistence type="predicted"/>
<dbReference type="SUPFAM" id="SSF46894">
    <property type="entry name" value="C-terminal effector domain of the bipartite response regulators"/>
    <property type="match status" value="1"/>
</dbReference>
<comment type="caution">
    <text evidence="8">The sequence shown here is derived from an EMBL/GenBank/DDBJ whole genome shotgun (WGS) entry which is preliminary data.</text>
</comment>
<dbReference type="GO" id="GO:0006355">
    <property type="term" value="P:regulation of DNA-templated transcription"/>
    <property type="evidence" value="ECO:0007669"/>
    <property type="project" value="InterPro"/>
</dbReference>
<dbReference type="SMART" id="SM00862">
    <property type="entry name" value="Trans_reg_C"/>
    <property type="match status" value="1"/>
</dbReference>
<dbReference type="PROSITE" id="PS50005">
    <property type="entry name" value="TPR"/>
    <property type="match status" value="3"/>
</dbReference>
<feature type="domain" description="OmpR/PhoB-type" evidence="7">
    <location>
        <begin position="1"/>
        <end position="86"/>
    </location>
</feature>
<feature type="repeat" description="TPR" evidence="4">
    <location>
        <begin position="309"/>
        <end position="342"/>
    </location>
</feature>
<feature type="repeat" description="TPR" evidence="4">
    <location>
        <begin position="241"/>
        <end position="274"/>
    </location>
</feature>
<evidence type="ECO:0000256" key="1">
    <source>
        <dbReference type="ARBA" id="ARBA00022737"/>
    </source>
</evidence>
<dbReference type="CDD" id="cd00383">
    <property type="entry name" value="trans_reg_C"/>
    <property type="match status" value="1"/>
</dbReference>
<evidence type="ECO:0000256" key="2">
    <source>
        <dbReference type="ARBA" id="ARBA00022803"/>
    </source>
</evidence>
<sequence>MGTLVDSQGEEILLPHLSYQLLHTLCAAAPAIVSQQHLIQAVWPVTVVGDETLKQRIKLLRKALGDDASQPKYIEAVRGRGYRILPPVKATPLTDKPEAAGLMLASDQLPLGNTQSYPSYWKMTSLILFIFLLLFIYVAILISSTHSLSPTQPQTAQSSGFDTELYEKGLEYYHRYREEDNRHAIDLFLSAIAINPDHALAYAGLSDAYSQGVFQFNGPEAWRQQAVDTAYKAIALNPNLAQGYKALGLAYYNKGWLTKAIQANNRALEKQPNFSEAMSNLSYIYRETGQLQQALYWADKALKIDPKNSVSMVHRAHALIALGRYRAARESLDKALALQPDSLLANDTLGLWSLYQGNFITAREHYLRLTTHQPEQLKFVWRLAQCRLYLGEFAASMTLGKQLAASPHPRQQQRGELIQFLADDHIEKQRLTELVEAYHQRQTQGSDRPADSFALAQIYAKSGETVLSNRYLIQAINQGWLAKALLVQHPLFTKRHQDADFKRLLAEIDQQLIRESTPR</sequence>
<dbReference type="SMART" id="SM00028">
    <property type="entry name" value="TPR"/>
    <property type="match status" value="4"/>
</dbReference>
<dbReference type="InterPro" id="IPR019734">
    <property type="entry name" value="TPR_rpt"/>
</dbReference>
<dbReference type="InterPro" id="IPR001867">
    <property type="entry name" value="OmpR/PhoB-type_DNA-bd"/>
</dbReference>
<evidence type="ECO:0000259" key="7">
    <source>
        <dbReference type="PROSITE" id="PS51755"/>
    </source>
</evidence>
<reference evidence="8 9" key="1">
    <citation type="submission" date="2019-12" db="EMBL/GenBank/DDBJ databases">
        <title>Shewanella insulae sp. nov., isolated from a tidal flat.</title>
        <authorList>
            <person name="Yoon J.-H."/>
        </authorList>
    </citation>
    <scope>NUCLEOTIDE SEQUENCE [LARGE SCALE GENOMIC DNA]</scope>
    <source>
        <strain evidence="8 9">JBTF-M18</strain>
    </source>
</reference>
<dbReference type="GO" id="GO:0003677">
    <property type="term" value="F:DNA binding"/>
    <property type="evidence" value="ECO:0007669"/>
    <property type="project" value="UniProtKB-UniRule"/>
</dbReference>
<dbReference type="EMBL" id="WRPA01000009">
    <property type="protein sequence ID" value="MXR69331.1"/>
    <property type="molecule type" value="Genomic_DNA"/>
</dbReference>
<dbReference type="SUPFAM" id="SSF48452">
    <property type="entry name" value="TPR-like"/>
    <property type="match status" value="1"/>
</dbReference>
<dbReference type="Proteomes" id="UP000474778">
    <property type="component" value="Unassembled WGS sequence"/>
</dbReference>
<keyword evidence="9" id="KW-1185">Reference proteome</keyword>
<dbReference type="InterPro" id="IPR036388">
    <property type="entry name" value="WH-like_DNA-bd_sf"/>
</dbReference>
<dbReference type="PROSITE" id="PS51755">
    <property type="entry name" value="OMPR_PHOB"/>
    <property type="match status" value="1"/>
</dbReference>
<evidence type="ECO:0000256" key="6">
    <source>
        <dbReference type="SAM" id="Phobius"/>
    </source>
</evidence>
<dbReference type="Gene3D" id="1.25.40.10">
    <property type="entry name" value="Tetratricopeptide repeat domain"/>
    <property type="match status" value="1"/>
</dbReference>
<evidence type="ECO:0000256" key="4">
    <source>
        <dbReference type="PROSITE-ProRule" id="PRU00339"/>
    </source>
</evidence>
<keyword evidence="6" id="KW-0472">Membrane</keyword>
<evidence type="ECO:0000313" key="9">
    <source>
        <dbReference type="Proteomes" id="UP000474778"/>
    </source>
</evidence>
<feature type="DNA-binding region" description="OmpR/PhoB-type" evidence="5">
    <location>
        <begin position="1"/>
        <end position="86"/>
    </location>
</feature>
<dbReference type="AlphaFoldDB" id="A0A6L7I1Y8"/>
<accession>A0A6L7I1Y8</accession>
<dbReference type="PANTHER" id="PTHR44943:SF8">
    <property type="entry name" value="TPR REPEAT-CONTAINING PROTEIN MJ0263"/>
    <property type="match status" value="1"/>
</dbReference>
<dbReference type="PANTHER" id="PTHR44943">
    <property type="entry name" value="CELLULOSE SYNTHASE OPERON PROTEIN C"/>
    <property type="match status" value="1"/>
</dbReference>
<evidence type="ECO:0000313" key="8">
    <source>
        <dbReference type="EMBL" id="MXR69331.1"/>
    </source>
</evidence>
<dbReference type="PROSITE" id="PS50293">
    <property type="entry name" value="TPR_REGION"/>
    <property type="match status" value="1"/>
</dbReference>
<keyword evidence="3 5" id="KW-0238">DNA-binding</keyword>
<dbReference type="Gene3D" id="1.10.10.10">
    <property type="entry name" value="Winged helix-like DNA-binding domain superfamily/Winged helix DNA-binding domain"/>
    <property type="match status" value="1"/>
</dbReference>
<evidence type="ECO:0000256" key="5">
    <source>
        <dbReference type="PROSITE-ProRule" id="PRU01091"/>
    </source>
</evidence>
<gene>
    <name evidence="8" type="ORF">GNT65_11670</name>
</gene>
<dbReference type="InterPro" id="IPR051685">
    <property type="entry name" value="Ycf3/AcsC/BcsC/TPR_MFPF"/>
</dbReference>
<dbReference type="InterPro" id="IPR016032">
    <property type="entry name" value="Sig_transdc_resp-reg_C-effctor"/>
</dbReference>
<keyword evidence="6" id="KW-1133">Transmembrane helix</keyword>
<keyword evidence="6" id="KW-0812">Transmembrane</keyword>
<evidence type="ECO:0000256" key="3">
    <source>
        <dbReference type="ARBA" id="ARBA00023125"/>
    </source>
</evidence>
<dbReference type="InterPro" id="IPR011990">
    <property type="entry name" value="TPR-like_helical_dom_sf"/>
</dbReference>
<dbReference type="Pfam" id="PF00486">
    <property type="entry name" value="Trans_reg_C"/>
    <property type="match status" value="1"/>
</dbReference>
<feature type="transmembrane region" description="Helical" evidence="6">
    <location>
        <begin position="126"/>
        <end position="144"/>
    </location>
</feature>
<dbReference type="GO" id="GO:0000160">
    <property type="term" value="P:phosphorelay signal transduction system"/>
    <property type="evidence" value="ECO:0007669"/>
    <property type="project" value="InterPro"/>
</dbReference>
<keyword evidence="2 4" id="KW-0802">TPR repeat</keyword>